<name>A0A8J7KHU4_9ACTN</name>
<dbReference type="EMBL" id="JADOUF010000001">
    <property type="protein sequence ID" value="MBG6139005.1"/>
    <property type="molecule type" value="Genomic_DNA"/>
</dbReference>
<dbReference type="RefSeq" id="WP_197005702.1">
    <property type="nucleotide sequence ID" value="NZ_BONS01000011.1"/>
</dbReference>
<dbReference type="Proteomes" id="UP000622552">
    <property type="component" value="Unassembled WGS sequence"/>
</dbReference>
<comment type="caution">
    <text evidence="1">The sequence shown here is derived from an EMBL/GenBank/DDBJ whole genome shotgun (WGS) entry which is preliminary data.</text>
</comment>
<sequence length="386" mass="42934">MTLVGEAAQRTVTFAGKQYPAEELARGAAYELYLDGPEPGALPNPRPGARHPFRMFVHSSEVPGAEPFDAPLTIPLSRTMSWEGVQRLSQTPGGDVRAVRESATIKPGTRMIKPLSTSQVGAYLRQGALPHGCCYREHDIAHLRTPADLRFLGVDDEDAVYALRWRAIGPEDYEIARLPGVMELPPHERVGPPLLGTGFAPSNKHLVPEFVTADLAELPLPAFSELIAYLPDGTEVTLFHFVPEQKAWSRMAGPQWRRLLAPIDADQEFIPVPDTFARLVGCYQGEVQEAVADPPGEYRLLAKTRAARYPVESLARRDVRGRWRGVDVLIVGAENDWLRVRLIRPDSDSIVRIGARPAERCVYEAWAPGSELTDVREHQTPYRLSW</sequence>
<keyword evidence="2" id="KW-1185">Reference proteome</keyword>
<evidence type="ECO:0000313" key="1">
    <source>
        <dbReference type="EMBL" id="MBG6139005.1"/>
    </source>
</evidence>
<evidence type="ECO:0000313" key="2">
    <source>
        <dbReference type="Proteomes" id="UP000622552"/>
    </source>
</evidence>
<protein>
    <submittedName>
        <fullName evidence="1">Uncharacterized protein</fullName>
    </submittedName>
</protein>
<proteinExistence type="predicted"/>
<organism evidence="1 2">
    <name type="scientific">Longispora fulva</name>
    <dbReference type="NCBI Taxonomy" id="619741"/>
    <lineage>
        <taxon>Bacteria</taxon>
        <taxon>Bacillati</taxon>
        <taxon>Actinomycetota</taxon>
        <taxon>Actinomycetes</taxon>
        <taxon>Micromonosporales</taxon>
        <taxon>Micromonosporaceae</taxon>
        <taxon>Longispora</taxon>
    </lineage>
</organism>
<reference evidence="1" key="1">
    <citation type="submission" date="2020-11" db="EMBL/GenBank/DDBJ databases">
        <title>Sequencing the genomes of 1000 actinobacteria strains.</title>
        <authorList>
            <person name="Klenk H.-P."/>
        </authorList>
    </citation>
    <scope>NUCLEOTIDE SEQUENCE</scope>
    <source>
        <strain evidence="1">DSM 45356</strain>
    </source>
</reference>
<dbReference type="AlphaFoldDB" id="A0A8J7KHU4"/>
<gene>
    <name evidence="1" type="ORF">IW245_005199</name>
</gene>
<accession>A0A8J7KHU4</accession>